<evidence type="ECO:0000256" key="10">
    <source>
        <dbReference type="ARBA" id="ARBA00023242"/>
    </source>
</evidence>
<feature type="region of interest" description="Disordered" evidence="12">
    <location>
        <begin position="438"/>
        <end position="506"/>
    </location>
</feature>
<feature type="active site" evidence="11">
    <location>
        <position position="133"/>
    </location>
</feature>
<organism evidence="14 15">
    <name type="scientific">Calocera cornea HHB12733</name>
    <dbReference type="NCBI Taxonomy" id="1353952"/>
    <lineage>
        <taxon>Eukaryota</taxon>
        <taxon>Fungi</taxon>
        <taxon>Dikarya</taxon>
        <taxon>Basidiomycota</taxon>
        <taxon>Agaricomycotina</taxon>
        <taxon>Dacrymycetes</taxon>
        <taxon>Dacrymycetales</taxon>
        <taxon>Dacrymycetaceae</taxon>
        <taxon>Calocera</taxon>
    </lineage>
</organism>
<evidence type="ECO:0000256" key="7">
    <source>
        <dbReference type="ARBA" id="ARBA00022807"/>
    </source>
</evidence>
<proteinExistence type="predicted"/>
<evidence type="ECO:0000256" key="1">
    <source>
        <dbReference type="ARBA" id="ARBA00000707"/>
    </source>
</evidence>
<keyword evidence="9" id="KW-0804">Transcription</keyword>
<evidence type="ECO:0000256" key="4">
    <source>
        <dbReference type="ARBA" id="ARBA00022670"/>
    </source>
</evidence>
<comment type="catalytic activity">
    <reaction evidence="1">
        <text>Thiol-dependent hydrolysis of ester, thioester, amide, peptide and isopeptide bonds formed by the C-terminal Gly of ubiquitin (a 76-residue protein attached to proteins as an intracellular targeting signal).</text>
        <dbReference type="EC" id="3.4.19.12"/>
    </reaction>
</comment>
<dbReference type="InterPro" id="IPR003903">
    <property type="entry name" value="UIM_dom"/>
</dbReference>
<dbReference type="Pfam" id="PF02099">
    <property type="entry name" value="Josephin"/>
    <property type="match status" value="1"/>
</dbReference>
<evidence type="ECO:0000256" key="12">
    <source>
        <dbReference type="SAM" id="MobiDB-lite"/>
    </source>
</evidence>
<keyword evidence="5" id="KW-0833">Ubl conjugation pathway</keyword>
<feature type="region of interest" description="Disordered" evidence="12">
    <location>
        <begin position="270"/>
        <end position="289"/>
    </location>
</feature>
<keyword evidence="4" id="KW-0645">Protease</keyword>
<feature type="active site" description="Proton acceptor" evidence="11">
    <location>
        <position position="115"/>
    </location>
</feature>
<feature type="compositionally biased region" description="Acidic residues" evidence="12">
    <location>
        <begin position="470"/>
        <end position="488"/>
    </location>
</feature>
<keyword evidence="8" id="KW-0805">Transcription regulation</keyword>
<dbReference type="InParanoid" id="A0A165H6B9"/>
<evidence type="ECO:0000256" key="3">
    <source>
        <dbReference type="ARBA" id="ARBA00012759"/>
    </source>
</evidence>
<dbReference type="PANTHER" id="PTHR14159:SF0">
    <property type="entry name" value="ATAXIN-3-RELATED"/>
    <property type="match status" value="1"/>
</dbReference>
<keyword evidence="7" id="KW-0788">Thiol protease</keyword>
<keyword evidence="10" id="KW-0539">Nucleus</keyword>
<dbReference type="SMART" id="SM00726">
    <property type="entry name" value="UIM"/>
    <property type="match status" value="3"/>
</dbReference>
<dbReference type="Gene3D" id="1.10.287.10">
    <property type="entry name" value="S15/NS1, RNA-binding"/>
    <property type="match status" value="1"/>
</dbReference>
<protein>
    <recommendedName>
        <fullName evidence="3">ubiquitinyl hydrolase 1</fullName>
        <ecNumber evidence="3">3.4.19.12</ecNumber>
    </recommendedName>
</protein>
<feature type="compositionally biased region" description="Acidic residues" evidence="12">
    <location>
        <begin position="366"/>
        <end position="384"/>
    </location>
</feature>
<dbReference type="PROSITE" id="PS50330">
    <property type="entry name" value="UIM"/>
    <property type="match status" value="1"/>
</dbReference>
<dbReference type="AlphaFoldDB" id="A0A165H6B9"/>
<dbReference type="GO" id="GO:0004843">
    <property type="term" value="F:cysteine-type deubiquitinase activity"/>
    <property type="evidence" value="ECO:0007669"/>
    <property type="project" value="UniProtKB-EC"/>
</dbReference>
<keyword evidence="6" id="KW-0378">Hydrolase</keyword>
<dbReference type="GO" id="GO:0016579">
    <property type="term" value="P:protein deubiquitination"/>
    <property type="evidence" value="ECO:0007669"/>
    <property type="project" value="InterPro"/>
</dbReference>
<dbReference type="EMBL" id="KV423946">
    <property type="protein sequence ID" value="KZT58914.1"/>
    <property type="molecule type" value="Genomic_DNA"/>
</dbReference>
<evidence type="ECO:0000256" key="8">
    <source>
        <dbReference type="ARBA" id="ARBA00023015"/>
    </source>
</evidence>
<evidence type="ECO:0000256" key="5">
    <source>
        <dbReference type="ARBA" id="ARBA00022786"/>
    </source>
</evidence>
<reference evidence="14 15" key="1">
    <citation type="journal article" date="2016" name="Mol. Biol. Evol.">
        <title>Comparative Genomics of Early-Diverging Mushroom-Forming Fungi Provides Insights into the Origins of Lignocellulose Decay Capabilities.</title>
        <authorList>
            <person name="Nagy L.G."/>
            <person name="Riley R."/>
            <person name="Tritt A."/>
            <person name="Adam C."/>
            <person name="Daum C."/>
            <person name="Floudas D."/>
            <person name="Sun H."/>
            <person name="Yadav J.S."/>
            <person name="Pangilinan J."/>
            <person name="Larsson K.H."/>
            <person name="Matsuura K."/>
            <person name="Barry K."/>
            <person name="Labutti K."/>
            <person name="Kuo R."/>
            <person name="Ohm R.A."/>
            <person name="Bhattacharya S.S."/>
            <person name="Shirouzu T."/>
            <person name="Yoshinaga Y."/>
            <person name="Martin F.M."/>
            <person name="Grigoriev I.V."/>
            <person name="Hibbett D.S."/>
        </authorList>
    </citation>
    <scope>NUCLEOTIDE SEQUENCE [LARGE SCALE GENOMIC DNA]</scope>
    <source>
        <strain evidence="14 15">HHB12733</strain>
    </source>
</reference>
<dbReference type="STRING" id="1353952.A0A165H6B9"/>
<feature type="compositionally biased region" description="Low complexity" evidence="12">
    <location>
        <begin position="443"/>
        <end position="452"/>
    </location>
</feature>
<gene>
    <name evidence="14" type="ORF">CALCODRAFT_554547</name>
</gene>
<dbReference type="InterPro" id="IPR033865">
    <property type="entry name" value="Ataxin-3"/>
</dbReference>
<dbReference type="EC" id="3.4.19.12" evidence="3"/>
<evidence type="ECO:0000256" key="9">
    <source>
        <dbReference type="ARBA" id="ARBA00023163"/>
    </source>
</evidence>
<feature type="domain" description="Josephin" evidence="13">
    <location>
        <begin position="12"/>
        <end position="166"/>
    </location>
</feature>
<keyword evidence="15" id="KW-1185">Reference proteome</keyword>
<dbReference type="GO" id="GO:0005634">
    <property type="term" value="C:nucleus"/>
    <property type="evidence" value="ECO:0007669"/>
    <property type="project" value="UniProtKB-SubCell"/>
</dbReference>
<dbReference type="Proteomes" id="UP000076842">
    <property type="component" value="Unassembled WGS sequence"/>
</dbReference>
<name>A0A165H6B9_9BASI</name>
<evidence type="ECO:0000256" key="11">
    <source>
        <dbReference type="PIRSR" id="PIRSR633865-1"/>
    </source>
</evidence>
<sequence length="506" mass="54919">MDAFLPHIYHEKQEPGTMTCGQYALNSLLQSHYFGEEDLANIGRGLDAVEHHIDVDSSGRASANVDETGFFSVQVLEQALQVWNLSLVNWRSAAMRPLNARPEDQSAFVLNHAQHWFTLRRFGPPPGYWYNLNSFHDPQWLSHTYLGMFLNQAESEGYTVFAVRPVDPTLPNQVPTCPADEIAADLLNLYGPTSHAPTAEQMQSLSTGVPVPSEDDPELAAAIAASLQDMGKAVNAVTAQDPFQEEPTTDVSGYQAPSMDSLFDITAARHAPVPPEPRPGPSSAPDMDTDISDAQLAESVARSTAALQRFRMSSAEELPGTTPGTSRKRNAGSDAGAPKRRRTAGENEEEELIRRALAASRGEEIAYLEEDDEEDVGDGLDDFDLGSFGPGDSKAAMRPHDRVLDDEDLELQAALRASLEDPSVGALTVPEDIVPVRRDLSGSATPASAPTARVPDPSVAPPTVAVSTEDSMEEVGQEREETEPETEPAEPSLEEVRRRRLARFGG</sequence>
<feature type="region of interest" description="Disordered" evidence="12">
    <location>
        <begin position="366"/>
        <end position="399"/>
    </location>
</feature>
<evidence type="ECO:0000259" key="13">
    <source>
        <dbReference type="SMART" id="SM01246"/>
    </source>
</evidence>
<dbReference type="SMART" id="SM01246">
    <property type="entry name" value="Josephin"/>
    <property type="match status" value="1"/>
</dbReference>
<dbReference type="Gene3D" id="3.90.70.40">
    <property type="match status" value="1"/>
</dbReference>
<feature type="active site" description="Nucleophile" evidence="11">
    <location>
        <position position="20"/>
    </location>
</feature>
<accession>A0A165H6B9</accession>
<evidence type="ECO:0000313" key="14">
    <source>
        <dbReference type="EMBL" id="KZT58914.1"/>
    </source>
</evidence>
<dbReference type="Pfam" id="PF02809">
    <property type="entry name" value="UIM"/>
    <property type="match status" value="3"/>
</dbReference>
<dbReference type="InterPro" id="IPR006155">
    <property type="entry name" value="Josephin"/>
</dbReference>
<dbReference type="PANTHER" id="PTHR14159">
    <property type="entry name" value="ATAXIN-3-RELATED"/>
    <property type="match status" value="1"/>
</dbReference>
<evidence type="ECO:0000313" key="15">
    <source>
        <dbReference type="Proteomes" id="UP000076842"/>
    </source>
</evidence>
<comment type="subcellular location">
    <subcellularLocation>
        <location evidence="2">Nucleus</location>
    </subcellularLocation>
</comment>
<feature type="region of interest" description="Disordered" evidence="12">
    <location>
        <begin position="310"/>
        <end position="351"/>
    </location>
</feature>
<dbReference type="GO" id="GO:0006508">
    <property type="term" value="P:proteolysis"/>
    <property type="evidence" value="ECO:0007669"/>
    <property type="project" value="UniProtKB-KW"/>
</dbReference>
<dbReference type="Gene3D" id="6.10.140.100">
    <property type="match status" value="1"/>
</dbReference>
<evidence type="ECO:0000256" key="6">
    <source>
        <dbReference type="ARBA" id="ARBA00022801"/>
    </source>
</evidence>
<feature type="compositionally biased region" description="Pro residues" evidence="12">
    <location>
        <begin position="272"/>
        <end position="282"/>
    </location>
</feature>
<dbReference type="OrthoDB" id="10063692at2759"/>
<evidence type="ECO:0000256" key="2">
    <source>
        <dbReference type="ARBA" id="ARBA00004123"/>
    </source>
</evidence>